<dbReference type="Gene3D" id="3.30.559.10">
    <property type="entry name" value="Chloramphenicol acetyltransferase-like domain"/>
    <property type="match status" value="2"/>
</dbReference>
<name>A0A8H5HNF5_9AGAR</name>
<protein>
    <submittedName>
        <fullName evidence="2">Uncharacterized protein</fullName>
    </submittedName>
</protein>
<evidence type="ECO:0000256" key="1">
    <source>
        <dbReference type="ARBA" id="ARBA00022679"/>
    </source>
</evidence>
<gene>
    <name evidence="2" type="ORF">D9615_001725</name>
</gene>
<reference evidence="2 3" key="1">
    <citation type="journal article" date="2020" name="ISME J.">
        <title>Uncovering the hidden diversity of litter-decomposition mechanisms in mushroom-forming fungi.</title>
        <authorList>
            <person name="Floudas D."/>
            <person name="Bentzer J."/>
            <person name="Ahren D."/>
            <person name="Johansson T."/>
            <person name="Persson P."/>
            <person name="Tunlid A."/>
        </authorList>
    </citation>
    <scope>NUCLEOTIDE SEQUENCE [LARGE SCALE GENOMIC DNA]</scope>
    <source>
        <strain evidence="2 3">CBS 661.87</strain>
    </source>
</reference>
<evidence type="ECO:0000313" key="2">
    <source>
        <dbReference type="EMBL" id="KAF5386593.1"/>
    </source>
</evidence>
<comment type="caution">
    <text evidence="2">The sequence shown here is derived from an EMBL/GenBank/DDBJ whole genome shotgun (WGS) entry which is preliminary data.</text>
</comment>
<dbReference type="EMBL" id="JAACJP010000002">
    <property type="protein sequence ID" value="KAF5386593.1"/>
    <property type="molecule type" value="Genomic_DNA"/>
</dbReference>
<sequence length="426" mass="47943">MNHRDTVRLPGYDLWMTFVRNVHVIPLILNVSMFRDALSNTVKIYPHVAGRLRNLPDGQWEIDLVGAAIPLYVESTSHIHLQHWVVQDHENLGSFLCPPLPATAVVNEDLALLQFKLTMSENGDTAIGVSWHHALGDLTLLHRFMNTISRIYEGLEPSFPTPTFTKQHFPVPDAETLAKYSSFCPYLVHSLSGSKYGETQRTISRVDWRVSRRELESLRGAVQLMIPALKVSLQDCLTAYVVTVINQHRPFSIKKVTNAASYREIKAPFVQPDVAGNAILIIPTEEDFRGGANIVEVAKKIRESLLHNLEARRLEQSMSVISYLMLLAANEHRPPFFGIETTTLSINSNIRLDWASVAFGYGGLARFYTCGYSRFYLRTFSSNPGVHEASFDVSFGVPDDMKARVIQTLQSDFGNLEFPRNIIGSL</sequence>
<dbReference type="PANTHER" id="PTHR31642">
    <property type="entry name" value="TRICHOTHECENE 3-O-ACETYLTRANSFERASE"/>
    <property type="match status" value="1"/>
</dbReference>
<organism evidence="2 3">
    <name type="scientific">Tricholomella constricta</name>
    <dbReference type="NCBI Taxonomy" id="117010"/>
    <lineage>
        <taxon>Eukaryota</taxon>
        <taxon>Fungi</taxon>
        <taxon>Dikarya</taxon>
        <taxon>Basidiomycota</taxon>
        <taxon>Agaricomycotina</taxon>
        <taxon>Agaricomycetes</taxon>
        <taxon>Agaricomycetidae</taxon>
        <taxon>Agaricales</taxon>
        <taxon>Tricholomatineae</taxon>
        <taxon>Lyophyllaceae</taxon>
        <taxon>Tricholomella</taxon>
    </lineage>
</organism>
<dbReference type="AlphaFoldDB" id="A0A8H5HNF5"/>
<accession>A0A8H5HNF5</accession>
<keyword evidence="1" id="KW-0808">Transferase</keyword>
<dbReference type="PANTHER" id="PTHR31642:SF310">
    <property type="entry name" value="FATTY ALCOHOL:CAFFEOYL-COA ACYLTRANSFERASE"/>
    <property type="match status" value="1"/>
</dbReference>
<evidence type="ECO:0000313" key="3">
    <source>
        <dbReference type="Proteomes" id="UP000565441"/>
    </source>
</evidence>
<dbReference type="SUPFAM" id="SSF52777">
    <property type="entry name" value="CoA-dependent acyltransferases"/>
    <property type="match status" value="1"/>
</dbReference>
<dbReference type="InterPro" id="IPR023213">
    <property type="entry name" value="CAT-like_dom_sf"/>
</dbReference>
<keyword evidence="3" id="KW-1185">Reference proteome</keyword>
<dbReference type="InterPro" id="IPR050317">
    <property type="entry name" value="Plant_Fungal_Acyltransferase"/>
</dbReference>
<dbReference type="Pfam" id="PF02458">
    <property type="entry name" value="Transferase"/>
    <property type="match status" value="1"/>
</dbReference>
<proteinExistence type="predicted"/>
<dbReference type="Proteomes" id="UP000565441">
    <property type="component" value="Unassembled WGS sequence"/>
</dbReference>
<dbReference type="GO" id="GO:0016747">
    <property type="term" value="F:acyltransferase activity, transferring groups other than amino-acyl groups"/>
    <property type="evidence" value="ECO:0007669"/>
    <property type="project" value="TreeGrafter"/>
</dbReference>
<dbReference type="OrthoDB" id="1862401at2759"/>